<dbReference type="AlphaFoldDB" id="A0AAV5VEE1"/>
<feature type="compositionally biased region" description="Acidic residues" evidence="1">
    <location>
        <begin position="401"/>
        <end position="414"/>
    </location>
</feature>
<sequence>MAELIVEMISRLHSISTSRLANVVDEWHCSREKCEGAKREDGGFGLHADDDTFSMPYALPCGHYLCGNCKSDLSKNLLLSHHCDYKAKGSTIKCGEEISLCEMRTLPIAHHIKKLMPFFREKGINCDFCSAREAGKSREGDGRIVRVRYPADLMYTYYNKNEAERFSIPREFDPDRGTTQVCRTNDSEDTFLLCKQCVHRCDLKELNFYDFLPLHDYDRWSSRARSTWNSWGIRDVGILRDEARNTLSGQKIEDQKPWHLWTLSAPHMTEFLDEMLACPCKKAYNRSNPAVMLRCGHLCCTQCETYILSGIDTCPLNAGDECEKHEKKHKTPADLGVLRSLPDPSDVLVCGRCPNPLNLHSSDHLYASGRTTCVYCGTAGAGSQPRRMRHNFARSRSPEPDYPEPDSCTDDSECDSSMTQFDSKLSQPCSPETSISSTD</sequence>
<gene>
    <name evidence="2" type="ORF">PFISCL1PPCAC_9347</name>
</gene>
<keyword evidence="3" id="KW-1185">Reference proteome</keyword>
<organism evidence="2 3">
    <name type="scientific">Pristionchus fissidentatus</name>
    <dbReference type="NCBI Taxonomy" id="1538716"/>
    <lineage>
        <taxon>Eukaryota</taxon>
        <taxon>Metazoa</taxon>
        <taxon>Ecdysozoa</taxon>
        <taxon>Nematoda</taxon>
        <taxon>Chromadorea</taxon>
        <taxon>Rhabditida</taxon>
        <taxon>Rhabditina</taxon>
        <taxon>Diplogasteromorpha</taxon>
        <taxon>Diplogasteroidea</taxon>
        <taxon>Neodiplogasteridae</taxon>
        <taxon>Pristionchus</taxon>
    </lineage>
</organism>
<feature type="region of interest" description="Disordered" evidence="1">
    <location>
        <begin position="380"/>
        <end position="439"/>
    </location>
</feature>
<dbReference type="Proteomes" id="UP001432322">
    <property type="component" value="Unassembled WGS sequence"/>
</dbReference>
<dbReference type="EMBL" id="BTSY01000003">
    <property type="protein sequence ID" value="GMT18050.1"/>
    <property type="molecule type" value="Genomic_DNA"/>
</dbReference>
<proteinExistence type="predicted"/>
<evidence type="ECO:0000313" key="3">
    <source>
        <dbReference type="Proteomes" id="UP001432322"/>
    </source>
</evidence>
<evidence type="ECO:0000313" key="2">
    <source>
        <dbReference type="EMBL" id="GMT18050.1"/>
    </source>
</evidence>
<protein>
    <recommendedName>
        <fullName evidence="4">RING-type domain-containing protein</fullName>
    </recommendedName>
</protein>
<comment type="caution">
    <text evidence="2">The sequence shown here is derived from an EMBL/GenBank/DDBJ whole genome shotgun (WGS) entry which is preliminary data.</text>
</comment>
<evidence type="ECO:0000256" key="1">
    <source>
        <dbReference type="SAM" id="MobiDB-lite"/>
    </source>
</evidence>
<feature type="compositionally biased region" description="Polar residues" evidence="1">
    <location>
        <begin position="418"/>
        <end position="439"/>
    </location>
</feature>
<reference evidence="2" key="1">
    <citation type="submission" date="2023-10" db="EMBL/GenBank/DDBJ databases">
        <title>Genome assembly of Pristionchus species.</title>
        <authorList>
            <person name="Yoshida K."/>
            <person name="Sommer R.J."/>
        </authorList>
    </citation>
    <scope>NUCLEOTIDE SEQUENCE</scope>
    <source>
        <strain evidence="2">RS5133</strain>
    </source>
</reference>
<evidence type="ECO:0008006" key="4">
    <source>
        <dbReference type="Google" id="ProtNLM"/>
    </source>
</evidence>
<accession>A0AAV5VEE1</accession>
<name>A0AAV5VEE1_9BILA</name>